<dbReference type="GO" id="GO:0016020">
    <property type="term" value="C:membrane"/>
    <property type="evidence" value="ECO:0007669"/>
    <property type="project" value="TreeGrafter"/>
</dbReference>
<comment type="similarity">
    <text evidence="2">Belongs to the major facilitator superfamily.</text>
</comment>
<evidence type="ECO:0000259" key="8">
    <source>
        <dbReference type="PROSITE" id="PS50850"/>
    </source>
</evidence>
<dbReference type="InterPro" id="IPR051788">
    <property type="entry name" value="MFS_Transporter"/>
</dbReference>
<evidence type="ECO:0000256" key="3">
    <source>
        <dbReference type="ARBA" id="ARBA00022448"/>
    </source>
</evidence>
<keyword evidence="10" id="KW-1185">Reference proteome</keyword>
<organism evidence="9 10">
    <name type="scientific">Neolewinella xylanilytica</name>
    <dbReference type="NCBI Taxonomy" id="1514080"/>
    <lineage>
        <taxon>Bacteria</taxon>
        <taxon>Pseudomonadati</taxon>
        <taxon>Bacteroidota</taxon>
        <taxon>Saprospiria</taxon>
        <taxon>Saprospirales</taxon>
        <taxon>Lewinellaceae</taxon>
        <taxon>Neolewinella</taxon>
    </lineage>
</organism>
<dbReference type="EMBL" id="PTJC01000006">
    <property type="protein sequence ID" value="PPK85593.1"/>
    <property type="molecule type" value="Genomic_DNA"/>
</dbReference>
<dbReference type="RefSeq" id="WP_104420086.1">
    <property type="nucleotide sequence ID" value="NZ_PTJC01000006.1"/>
</dbReference>
<keyword evidence="6 7" id="KW-0472">Membrane</keyword>
<comment type="subcellular location">
    <subcellularLocation>
        <location evidence="1">Endomembrane system</location>
        <topology evidence="1">Multi-pass membrane protein</topology>
    </subcellularLocation>
</comment>
<feature type="transmembrane region" description="Helical" evidence="7">
    <location>
        <begin position="280"/>
        <end position="301"/>
    </location>
</feature>
<keyword evidence="3" id="KW-0813">Transport</keyword>
<dbReference type="PANTHER" id="PTHR23514">
    <property type="entry name" value="BYPASS OF STOP CODON PROTEIN 6"/>
    <property type="match status" value="1"/>
</dbReference>
<feature type="transmembrane region" description="Helical" evidence="7">
    <location>
        <begin position="255"/>
        <end position="273"/>
    </location>
</feature>
<dbReference type="Gene3D" id="1.20.1250.20">
    <property type="entry name" value="MFS general substrate transporter like domains"/>
    <property type="match status" value="2"/>
</dbReference>
<proteinExistence type="inferred from homology"/>
<dbReference type="InterPro" id="IPR020846">
    <property type="entry name" value="MFS_dom"/>
</dbReference>
<name>A0A2S6I358_9BACT</name>
<dbReference type="GO" id="GO:0022857">
    <property type="term" value="F:transmembrane transporter activity"/>
    <property type="evidence" value="ECO:0007669"/>
    <property type="project" value="InterPro"/>
</dbReference>
<reference evidence="9 10" key="1">
    <citation type="submission" date="2018-02" db="EMBL/GenBank/DDBJ databases">
        <title>Genomic Encyclopedia of Archaeal and Bacterial Type Strains, Phase II (KMG-II): from individual species to whole genera.</title>
        <authorList>
            <person name="Goeker M."/>
        </authorList>
    </citation>
    <scope>NUCLEOTIDE SEQUENCE [LARGE SCALE GENOMIC DNA]</scope>
    <source>
        <strain evidence="9 10">DSM 29526</strain>
    </source>
</reference>
<evidence type="ECO:0000256" key="6">
    <source>
        <dbReference type="ARBA" id="ARBA00023136"/>
    </source>
</evidence>
<dbReference type="PANTHER" id="PTHR23514:SF3">
    <property type="entry name" value="BYPASS OF STOP CODON PROTEIN 6"/>
    <property type="match status" value="1"/>
</dbReference>
<dbReference type="InterPro" id="IPR036259">
    <property type="entry name" value="MFS_trans_sf"/>
</dbReference>
<evidence type="ECO:0000256" key="7">
    <source>
        <dbReference type="SAM" id="Phobius"/>
    </source>
</evidence>
<dbReference type="SUPFAM" id="SSF103473">
    <property type="entry name" value="MFS general substrate transporter"/>
    <property type="match status" value="1"/>
</dbReference>
<comment type="caution">
    <text evidence="9">The sequence shown here is derived from an EMBL/GenBank/DDBJ whole genome shotgun (WGS) entry which is preliminary data.</text>
</comment>
<feature type="transmembrane region" description="Helical" evidence="7">
    <location>
        <begin position="117"/>
        <end position="139"/>
    </location>
</feature>
<dbReference type="PROSITE" id="PS50850">
    <property type="entry name" value="MFS"/>
    <property type="match status" value="1"/>
</dbReference>
<feature type="transmembrane region" description="Helical" evidence="7">
    <location>
        <begin position="27"/>
        <end position="49"/>
    </location>
</feature>
<dbReference type="Pfam" id="PF07690">
    <property type="entry name" value="MFS_1"/>
    <property type="match status" value="1"/>
</dbReference>
<feature type="transmembrane region" description="Helical" evidence="7">
    <location>
        <begin position="390"/>
        <end position="411"/>
    </location>
</feature>
<feature type="domain" description="Major facilitator superfamily (MFS) profile" evidence="8">
    <location>
        <begin position="27"/>
        <end position="415"/>
    </location>
</feature>
<evidence type="ECO:0000256" key="1">
    <source>
        <dbReference type="ARBA" id="ARBA00004127"/>
    </source>
</evidence>
<feature type="transmembrane region" description="Helical" evidence="7">
    <location>
        <begin position="69"/>
        <end position="86"/>
    </location>
</feature>
<gene>
    <name evidence="9" type="ORF">CLV84_2495</name>
</gene>
<feature type="transmembrane region" description="Helical" evidence="7">
    <location>
        <begin position="218"/>
        <end position="235"/>
    </location>
</feature>
<evidence type="ECO:0000256" key="4">
    <source>
        <dbReference type="ARBA" id="ARBA00022692"/>
    </source>
</evidence>
<keyword evidence="5 7" id="KW-1133">Transmembrane helix</keyword>
<feature type="transmembrane region" description="Helical" evidence="7">
    <location>
        <begin position="93"/>
        <end position="111"/>
    </location>
</feature>
<feature type="transmembrane region" description="Helical" evidence="7">
    <location>
        <begin position="307"/>
        <end position="327"/>
    </location>
</feature>
<evidence type="ECO:0000313" key="9">
    <source>
        <dbReference type="EMBL" id="PPK85593.1"/>
    </source>
</evidence>
<evidence type="ECO:0000313" key="10">
    <source>
        <dbReference type="Proteomes" id="UP000237662"/>
    </source>
</evidence>
<feature type="transmembrane region" description="Helical" evidence="7">
    <location>
        <begin position="178"/>
        <end position="197"/>
    </location>
</feature>
<dbReference type="AlphaFoldDB" id="A0A2S6I358"/>
<evidence type="ECO:0000256" key="2">
    <source>
        <dbReference type="ARBA" id="ARBA00008335"/>
    </source>
</evidence>
<dbReference type="Proteomes" id="UP000237662">
    <property type="component" value="Unassembled WGS sequence"/>
</dbReference>
<dbReference type="GO" id="GO:0012505">
    <property type="term" value="C:endomembrane system"/>
    <property type="evidence" value="ECO:0007669"/>
    <property type="project" value="UniProtKB-SubCell"/>
</dbReference>
<protein>
    <submittedName>
        <fullName evidence="9">Putative MFS family arabinose efflux permease</fullName>
    </submittedName>
</protein>
<keyword evidence="4 7" id="KW-0812">Transmembrane</keyword>
<feature type="transmembrane region" description="Helical" evidence="7">
    <location>
        <begin position="151"/>
        <end position="172"/>
    </location>
</feature>
<evidence type="ECO:0000256" key="5">
    <source>
        <dbReference type="ARBA" id="ARBA00022989"/>
    </source>
</evidence>
<dbReference type="OrthoDB" id="9783757at2"/>
<sequence length="437" mass="46369">MYVDSNDGGVAKAATRQYKIPENRDKLFLASCIALIVTSMTFAIRAGILTDLARDFGLADSQLGWINSMAFYGFPIAMLVGGAVYNKVGPKNLLIMAFISHMIGLVLTMLAGGFWGLIISTFFIGFANGSVEAACNPLIADMYPDKQTSMLNKFHVWFPGGTVIGSLIAFALTGIVGWQILIATMIIPTIIYGVMVFGQKFPKTENLVGDMTTNLSGIFTFLFIAVALIMTMTATTEFGATQWVERILGNAGANAMLLLAMTAGIMATGRFFAGPLIHRFNSVGVLIASAVLSAAGLYMLSMVTGPMVYVGTAVFALGLCYFWPTMLGFTAEYIPKSGALGLSLIGGAGMLGAGIWNPIIGGWIDSGRQEAYARGLEGAAAELATGQETLGSIAIFPTILIPIFIILYIYIKRQKGEVPADEAVLNPDAMSAPGSAR</sequence>
<accession>A0A2S6I358</accession>
<dbReference type="InterPro" id="IPR011701">
    <property type="entry name" value="MFS"/>
</dbReference>
<feature type="transmembrane region" description="Helical" evidence="7">
    <location>
        <begin position="339"/>
        <end position="359"/>
    </location>
</feature>